<feature type="transmembrane region" description="Helical" evidence="1">
    <location>
        <begin position="1098"/>
        <end position="1129"/>
    </location>
</feature>
<evidence type="ECO:0000313" key="3">
    <source>
        <dbReference type="Proteomes" id="UP000199306"/>
    </source>
</evidence>
<feature type="transmembrane region" description="Helical" evidence="1">
    <location>
        <begin position="527"/>
        <end position="543"/>
    </location>
</feature>
<dbReference type="Proteomes" id="UP000199306">
    <property type="component" value="Unassembled WGS sequence"/>
</dbReference>
<dbReference type="InterPro" id="IPR001036">
    <property type="entry name" value="Acrflvin-R"/>
</dbReference>
<proteinExistence type="predicted"/>
<dbReference type="SUPFAM" id="SSF82714">
    <property type="entry name" value="Multidrug efflux transporter AcrB TolC docking domain, DN and DC subdomains"/>
    <property type="match status" value="2"/>
</dbReference>
<feature type="transmembrane region" description="Helical" evidence="1">
    <location>
        <begin position="350"/>
        <end position="368"/>
    </location>
</feature>
<keyword evidence="3" id="KW-1185">Reference proteome</keyword>
<gene>
    <name evidence="2" type="ORF">SAMN04515674_11537</name>
</gene>
<dbReference type="PANTHER" id="PTHR32063">
    <property type="match status" value="1"/>
</dbReference>
<dbReference type="OrthoDB" id="9798415at2"/>
<feature type="transmembrane region" description="Helical" evidence="1">
    <location>
        <begin position="1007"/>
        <end position="1032"/>
    </location>
</feature>
<feature type="transmembrane region" description="Helical" evidence="1">
    <location>
        <begin position="981"/>
        <end position="1001"/>
    </location>
</feature>
<dbReference type="PANTHER" id="PTHR32063:SF24">
    <property type="entry name" value="CATION EFFLUX SYSTEM (ACRB_ACRD_ACRF FAMILY)"/>
    <property type="match status" value="1"/>
</dbReference>
<feature type="transmembrane region" description="Helical" evidence="1">
    <location>
        <begin position="484"/>
        <end position="506"/>
    </location>
</feature>
<evidence type="ECO:0000256" key="1">
    <source>
        <dbReference type="SAM" id="Phobius"/>
    </source>
</evidence>
<dbReference type="PRINTS" id="PR00702">
    <property type="entry name" value="ACRIFLAVINRP"/>
</dbReference>
<protein>
    <submittedName>
        <fullName evidence="2">Multidrug efflux pump subunit AcrB</fullName>
    </submittedName>
</protein>
<feature type="transmembrane region" description="Helical" evidence="1">
    <location>
        <begin position="375"/>
        <end position="396"/>
    </location>
</feature>
<dbReference type="Gene3D" id="1.20.1640.10">
    <property type="entry name" value="Multidrug efflux transporter AcrB transmembrane domain"/>
    <property type="match status" value="2"/>
</dbReference>
<sequence>MEKNQKNDQLPHGSGGIYKMVGWLASNRTTVYIFTFMIFMAGMMIYKGLPKEQFPDIVVPQMYIQTVYAGTTPADIENVINKPIEKQLKSITGVKKIKSNALQDVSVILVEFNTDVDVAVAKQRTSDAVDKAKTDLPKDLTQDPSVTEVNFSEFPIMNINIAGNFPLDKLKKYAEDLQDEIEGMSEITRVDIVGALTREIQINLDLYRMKSYGLAFSDIQQAVQGENVNVSGGELSIDNVRRTLRVKGEFKSVDQLANIMIRSSAGAVVRLKDIAEVKDSYEEKQDFARLDNKSVITLNVIKRAGSNLISASDKIEKVIEDYKEHHFPQGLSVKITADQSERTRAEINDLINTVILGFLFVVFVLMFFMGVRDAIFVGLSVPLSALLTFLFMPSLGFTLNTVVLFAFLLALGIVVDDAIVVIENAHRLFNNFKKLSITEAVKLAASEVFIPVLTGTLTTISPFLPLLFWPGIVGEFMKFLPMTLIITLFASLFVAYVMNPVFAVTFMRRHEDEVAAGHDTTFKSIRTTFFILAGITVFCYLIGLKMGNFGLGNFSLFILLLYLFNHFILTPRLIMPFQETVLPAFRNGYRRLISWVITGWRPIIAIVLAFGLFIFTMVMMGIVKPKVIFFPSGDPDYVYVYMKLPVGTDAVATDSLTKIVEKRISSVLTQNHAEPIVNSIISNVGKNAGDPTNPDRAATPNKSKVTVAFVKNEERGDISTEKLLSALQEDFRKTPIPSAEISVERESNGPPTGKPISIEIAGDDFQTLIKLEKQVRQAIDKAGIKGIQELKSDLVTNKPEIVIDVDREKASREGVSSGQIAMAVRTALFGLEVSKFRDDKDEYPIQLRLKGEDRNQIEKILSMNITFRDMNMGGVLRQIPLNSVANISYSTTYSQINRKNQERVVTLGSDVVQGYNANEIVAELTELFIDMDVPQGYTIKMGGEQEDQQESADFLVSAFGAAILLIYLILATQFNSAVKPFIIFATILLSLIGVLLGFMVFGMTFSVIMSGVGIIALAGIVVKNGILLIEFIEELRHQRGYELREAIIEAGGIRLTPVLLTAAAAVLGLVPLALGLSIDFVTLFTELNPHIFIGGDSAVFWGILAWTIIFGLTFSTVLTLVIVPCMYYVSERIKQKLASRKAKMTEEEYLASEA</sequence>
<feature type="transmembrane region" description="Helical" evidence="1">
    <location>
        <begin position="1053"/>
        <end position="1078"/>
    </location>
</feature>
<dbReference type="Pfam" id="PF00873">
    <property type="entry name" value="ACR_tran"/>
    <property type="match status" value="2"/>
</dbReference>
<organism evidence="2 3">
    <name type="scientific">Pseudarcicella hirudinis</name>
    <dbReference type="NCBI Taxonomy" id="1079859"/>
    <lineage>
        <taxon>Bacteria</taxon>
        <taxon>Pseudomonadati</taxon>
        <taxon>Bacteroidota</taxon>
        <taxon>Cytophagia</taxon>
        <taxon>Cytophagales</taxon>
        <taxon>Flectobacillaceae</taxon>
        <taxon>Pseudarcicella</taxon>
    </lineage>
</organism>
<dbReference type="GO" id="GO:0005886">
    <property type="term" value="C:plasma membrane"/>
    <property type="evidence" value="ECO:0007669"/>
    <property type="project" value="TreeGrafter"/>
</dbReference>
<feature type="transmembrane region" description="Helical" evidence="1">
    <location>
        <begin position="29"/>
        <end position="46"/>
    </location>
</feature>
<dbReference type="Gene3D" id="3.30.70.1430">
    <property type="entry name" value="Multidrug efflux transporter AcrB pore domain"/>
    <property type="match status" value="2"/>
</dbReference>
<accession>A0A1I5XKN8</accession>
<keyword evidence="1" id="KW-0472">Membrane</keyword>
<reference evidence="2 3" key="1">
    <citation type="submission" date="2016-10" db="EMBL/GenBank/DDBJ databases">
        <authorList>
            <person name="de Groot N.N."/>
        </authorList>
    </citation>
    <scope>NUCLEOTIDE SEQUENCE [LARGE SCALE GENOMIC DNA]</scope>
    <source>
        <strain evidence="3">E92,LMG 26720,CCM 7988</strain>
    </source>
</reference>
<dbReference type="EMBL" id="FOXH01000015">
    <property type="protein sequence ID" value="SFQ32519.1"/>
    <property type="molecule type" value="Genomic_DNA"/>
</dbReference>
<dbReference type="Gene3D" id="3.30.2090.10">
    <property type="entry name" value="Multidrug efflux transporter AcrB TolC docking domain, DN and DC subdomains"/>
    <property type="match status" value="2"/>
</dbReference>
<keyword evidence="1" id="KW-1133">Transmembrane helix</keyword>
<name>A0A1I5XKN8_9BACT</name>
<dbReference type="SUPFAM" id="SSF82693">
    <property type="entry name" value="Multidrug efflux transporter AcrB pore domain, PN1, PN2, PC1 and PC2 subdomains"/>
    <property type="match status" value="2"/>
</dbReference>
<dbReference type="InterPro" id="IPR027463">
    <property type="entry name" value="AcrB_DN_DC_subdom"/>
</dbReference>
<dbReference type="AlphaFoldDB" id="A0A1I5XKN8"/>
<dbReference type="Gene3D" id="3.30.70.1440">
    <property type="entry name" value="Multidrug efflux transporter AcrB pore domain"/>
    <property type="match status" value="1"/>
</dbReference>
<feature type="transmembrane region" description="Helical" evidence="1">
    <location>
        <begin position="600"/>
        <end position="623"/>
    </location>
</feature>
<feature type="transmembrane region" description="Helical" evidence="1">
    <location>
        <begin position="402"/>
        <end position="422"/>
    </location>
</feature>
<dbReference type="STRING" id="1079859.SAMN04515674_11537"/>
<dbReference type="Gene3D" id="3.30.70.1320">
    <property type="entry name" value="Multidrug efflux transporter AcrB pore domain like"/>
    <property type="match status" value="1"/>
</dbReference>
<feature type="transmembrane region" description="Helical" evidence="1">
    <location>
        <begin position="549"/>
        <end position="569"/>
    </location>
</feature>
<dbReference type="SUPFAM" id="SSF82866">
    <property type="entry name" value="Multidrug efflux transporter AcrB transmembrane domain"/>
    <property type="match status" value="2"/>
</dbReference>
<dbReference type="GO" id="GO:0042910">
    <property type="term" value="F:xenobiotic transmembrane transporter activity"/>
    <property type="evidence" value="ECO:0007669"/>
    <property type="project" value="TreeGrafter"/>
</dbReference>
<feature type="transmembrane region" description="Helical" evidence="1">
    <location>
        <begin position="954"/>
        <end position="974"/>
    </location>
</feature>
<feature type="transmembrane region" description="Helical" evidence="1">
    <location>
        <begin position="443"/>
        <end position="464"/>
    </location>
</feature>
<keyword evidence="1" id="KW-0812">Transmembrane</keyword>
<evidence type="ECO:0000313" key="2">
    <source>
        <dbReference type="EMBL" id="SFQ32519.1"/>
    </source>
</evidence>